<dbReference type="Proteomes" id="UP001151760">
    <property type="component" value="Unassembled WGS sequence"/>
</dbReference>
<evidence type="ECO:0008006" key="5">
    <source>
        <dbReference type="Google" id="ProtNLM"/>
    </source>
</evidence>
<organism evidence="3 4">
    <name type="scientific">Tanacetum coccineum</name>
    <dbReference type="NCBI Taxonomy" id="301880"/>
    <lineage>
        <taxon>Eukaryota</taxon>
        <taxon>Viridiplantae</taxon>
        <taxon>Streptophyta</taxon>
        <taxon>Embryophyta</taxon>
        <taxon>Tracheophyta</taxon>
        <taxon>Spermatophyta</taxon>
        <taxon>Magnoliopsida</taxon>
        <taxon>eudicotyledons</taxon>
        <taxon>Gunneridae</taxon>
        <taxon>Pentapetalae</taxon>
        <taxon>asterids</taxon>
        <taxon>campanulids</taxon>
        <taxon>Asterales</taxon>
        <taxon>Asteraceae</taxon>
        <taxon>Asteroideae</taxon>
        <taxon>Anthemideae</taxon>
        <taxon>Anthemidinae</taxon>
        <taxon>Tanacetum</taxon>
    </lineage>
</organism>
<reference evidence="3" key="1">
    <citation type="journal article" date="2022" name="Int. J. Mol. Sci.">
        <title>Draft Genome of Tanacetum Coccineum: Genomic Comparison of Closely Related Tanacetum-Family Plants.</title>
        <authorList>
            <person name="Yamashiro T."/>
            <person name="Shiraishi A."/>
            <person name="Nakayama K."/>
            <person name="Satake H."/>
        </authorList>
    </citation>
    <scope>NUCLEOTIDE SEQUENCE</scope>
</reference>
<reference evidence="3" key="2">
    <citation type="submission" date="2022-01" db="EMBL/GenBank/DDBJ databases">
        <authorList>
            <person name="Yamashiro T."/>
            <person name="Shiraishi A."/>
            <person name="Satake H."/>
            <person name="Nakayama K."/>
        </authorList>
    </citation>
    <scope>NUCLEOTIDE SEQUENCE</scope>
</reference>
<sequence length="378" mass="41476">MSPTMTTRSAGRPAVASRGGGTGGRAGSGGARTRGRSGDQGDGKIDGQGGQVSGQGSEVNDGVNGVPELSTIIAQQLQDLLHAIVAQVGDQGRGQVNGRNQNGDAVNDNIWGDVSKGCTYKEFLACNPNEYDGKGGAIVYTHWIEKMKSVQDMSGCKDSQKVKYTAGLFVGKALTWWNSQIHTRGREEVLNHVSKNNGSYIGYTPGCDEGRKKLNELTKLCTKLSKKVTSLEQDLKQTKQVYGKALTKLVNKVKHLEDQLKSTTKRIKAKVVISHEEEDLVSEDPSKQGRMLKTKYGDVEAKHAEEKSFEVHLDVLQRLSKATPEEEPTEDMEKALWVGLKRLFEPDKVDVLWKLQNISIVNCSYGFNARLKVASRRR</sequence>
<feature type="region of interest" description="Disordered" evidence="2">
    <location>
        <begin position="1"/>
        <end position="63"/>
    </location>
</feature>
<dbReference type="EMBL" id="BQNB010010826">
    <property type="protein sequence ID" value="GJS82458.1"/>
    <property type="molecule type" value="Genomic_DNA"/>
</dbReference>
<name>A0ABQ4Z067_9ASTR</name>
<feature type="coiled-coil region" evidence="1">
    <location>
        <begin position="214"/>
        <end position="266"/>
    </location>
</feature>
<evidence type="ECO:0000256" key="2">
    <source>
        <dbReference type="SAM" id="MobiDB-lite"/>
    </source>
</evidence>
<feature type="compositionally biased region" description="Gly residues" evidence="2">
    <location>
        <begin position="18"/>
        <end position="32"/>
    </location>
</feature>
<keyword evidence="1" id="KW-0175">Coiled coil</keyword>
<keyword evidence="4" id="KW-1185">Reference proteome</keyword>
<evidence type="ECO:0000313" key="4">
    <source>
        <dbReference type="Proteomes" id="UP001151760"/>
    </source>
</evidence>
<evidence type="ECO:0000313" key="3">
    <source>
        <dbReference type="EMBL" id="GJS82458.1"/>
    </source>
</evidence>
<accession>A0ABQ4Z067</accession>
<feature type="compositionally biased region" description="Basic and acidic residues" evidence="2">
    <location>
        <begin position="36"/>
        <end position="45"/>
    </location>
</feature>
<comment type="caution">
    <text evidence="3">The sequence shown here is derived from an EMBL/GenBank/DDBJ whole genome shotgun (WGS) entry which is preliminary data.</text>
</comment>
<proteinExistence type="predicted"/>
<protein>
    <recommendedName>
        <fullName evidence="5">Reverse transcriptase domain-containing protein</fullName>
    </recommendedName>
</protein>
<gene>
    <name evidence="3" type="ORF">Tco_0748999</name>
</gene>
<evidence type="ECO:0000256" key="1">
    <source>
        <dbReference type="SAM" id="Coils"/>
    </source>
</evidence>